<evidence type="ECO:0000259" key="21">
    <source>
        <dbReference type="PROSITE" id="PS50011"/>
    </source>
</evidence>
<dbReference type="InterPro" id="IPR000719">
    <property type="entry name" value="Prot_kinase_dom"/>
</dbReference>
<feature type="chain" id="PRO_5020814347" description="Receptor-like serine/threonine-protein kinase" evidence="20">
    <location>
        <begin position="31"/>
        <end position="828"/>
    </location>
</feature>
<dbReference type="Pfam" id="PF01453">
    <property type="entry name" value="B_lectin"/>
    <property type="match status" value="1"/>
</dbReference>
<gene>
    <name evidence="23" type="ORF">TEA_019869</name>
</gene>
<dbReference type="CDD" id="cd14066">
    <property type="entry name" value="STKc_IRAK"/>
    <property type="match status" value="1"/>
</dbReference>
<evidence type="ECO:0000256" key="16">
    <source>
        <dbReference type="ARBA" id="ARBA00047899"/>
    </source>
</evidence>
<keyword evidence="3 18" id="KW-0723">Serine/threonine-protein kinase</keyword>
<dbReference type="FunFam" id="1.10.510.10:FF:000060">
    <property type="entry name" value="G-type lectin S-receptor-like serine/threonine-protein kinase"/>
    <property type="match status" value="1"/>
</dbReference>
<organism evidence="23 24">
    <name type="scientific">Camellia sinensis var. sinensis</name>
    <name type="common">China tea</name>
    <dbReference type="NCBI Taxonomy" id="542762"/>
    <lineage>
        <taxon>Eukaryota</taxon>
        <taxon>Viridiplantae</taxon>
        <taxon>Streptophyta</taxon>
        <taxon>Embryophyta</taxon>
        <taxon>Tracheophyta</taxon>
        <taxon>Spermatophyta</taxon>
        <taxon>Magnoliopsida</taxon>
        <taxon>eudicotyledons</taxon>
        <taxon>Gunneridae</taxon>
        <taxon>Pentapetalae</taxon>
        <taxon>asterids</taxon>
        <taxon>Ericales</taxon>
        <taxon>Theaceae</taxon>
        <taxon>Camellia</taxon>
    </lineage>
</organism>
<dbReference type="SMART" id="SM00220">
    <property type="entry name" value="S_TKc"/>
    <property type="match status" value="1"/>
</dbReference>
<dbReference type="CDD" id="cd00028">
    <property type="entry name" value="B_lectin"/>
    <property type="match status" value="1"/>
</dbReference>
<dbReference type="SUPFAM" id="SSF56112">
    <property type="entry name" value="Protein kinase-like (PK-like)"/>
    <property type="match status" value="1"/>
</dbReference>
<dbReference type="SUPFAM" id="SSF51110">
    <property type="entry name" value="alpha-D-mannose-specific plant lectins"/>
    <property type="match status" value="1"/>
</dbReference>
<name>A0A4S4DEP0_CAMSN</name>
<dbReference type="FunFam" id="3.30.200.20:FF:000330">
    <property type="entry name" value="G-type lectin S-receptor-like serine/threonine-protein kinase At4g03230"/>
    <property type="match status" value="1"/>
</dbReference>
<dbReference type="PANTHER" id="PTHR27002">
    <property type="entry name" value="RECEPTOR-LIKE SERINE/THREONINE-PROTEIN KINASE SD1-8"/>
    <property type="match status" value="1"/>
</dbReference>
<dbReference type="GO" id="GO:0005524">
    <property type="term" value="F:ATP binding"/>
    <property type="evidence" value="ECO:0007669"/>
    <property type="project" value="UniProtKB-KW"/>
</dbReference>
<dbReference type="Gene3D" id="1.10.510.10">
    <property type="entry name" value="Transferase(Phosphotransferase) domain 1"/>
    <property type="match status" value="1"/>
</dbReference>
<dbReference type="GO" id="GO:0030246">
    <property type="term" value="F:carbohydrate binding"/>
    <property type="evidence" value="ECO:0007669"/>
    <property type="project" value="UniProtKB-KW"/>
</dbReference>
<dbReference type="Gene3D" id="3.30.200.20">
    <property type="entry name" value="Phosphorylase Kinase, domain 1"/>
    <property type="match status" value="1"/>
</dbReference>
<accession>A0A4S4DEP0</accession>
<sequence>MAGKEISLMILFFFLPIFSCFFSSASLAAAASSSSSHTLNPGETINSSSSTFLVSANKLFTLGFFKTNLFLSEEYSNNSYLGIWYSNYSYPPAWIGNRDKPITDNSGVLTIDSTGKLIIRHNSGVPIEIYGGQTSTTTNITATLLDSGNFLVTEEVNNNNGSTNQRVLWESFDYPTDTLLPGMKLGVNHRTGRNWSLTSWLSQDIPSPGAFTMDWDPNTRRLTIRRRGMIYWTSGALLDNTDFEFLKTNLVQGNYNLTNVTTKDEEYFSYSLIKVPYLFDLIKSRNFISGWLLDYQGLMYDGDRGLMAQVSLCYGYNTDNGCELWKQPQCRGHHSQTFDLRTGYFNDSSDKASFYDKNTSLGSSDCREICWDDCDCVGYKDYIGETGCMFWRNQEFHQDLSGSASPKHYVLISNTEYVGGKKKIKWIPIVVAIPIFVMLVFGLLCYLKRRTIRLQVGRGETTEMNDLIELMTLANAQTGTNKLENETNKSNDLKIFSFGSISAATNSFSLENKLGEGGFGPVYKGRLTNGREIAVKRLSRTSGQGVVEFKNELILIAKLQHVNLVRLLGCCIQGDEKMLIYEYMVNKSLDSFLFDPSQKEKLTWEKRFIIIEGIAQGLLYLHQYSRLKIIHRDLKASNILLDNNMNPKISDFGMARIFKQNVLEVTTARIVGTYGYMAPEYAMEGIFSVKSGVFSFGVLMFEIVSGRKNNSFYHADGPLNLVGYAWDLWNKNAALELVDPMLSSDSSIRQQLMRCIHVGLLCVEDRAVNRPTMSDVISMLIDDNITLPMPKKPAFVSGISVGEENSNKSKLGKYSVNGLSSSTMDAAR</sequence>
<dbReference type="Gene3D" id="2.90.10.10">
    <property type="entry name" value="Bulb-type lectin domain"/>
    <property type="match status" value="1"/>
</dbReference>
<dbReference type="InterPro" id="IPR008271">
    <property type="entry name" value="Ser/Thr_kinase_AS"/>
</dbReference>
<dbReference type="PIRSF" id="PIRSF000641">
    <property type="entry name" value="SRK"/>
    <property type="match status" value="1"/>
</dbReference>
<evidence type="ECO:0000256" key="18">
    <source>
        <dbReference type="PIRNR" id="PIRNR000641"/>
    </source>
</evidence>
<feature type="signal peptide" evidence="20">
    <location>
        <begin position="1"/>
        <end position="30"/>
    </location>
</feature>
<dbReference type="GO" id="GO:0106310">
    <property type="term" value="F:protein serine kinase activity"/>
    <property type="evidence" value="ECO:0007669"/>
    <property type="project" value="RHEA"/>
</dbReference>
<evidence type="ECO:0000256" key="11">
    <source>
        <dbReference type="ARBA" id="ARBA00022989"/>
    </source>
</evidence>
<evidence type="ECO:0000256" key="8">
    <source>
        <dbReference type="ARBA" id="ARBA00022741"/>
    </source>
</evidence>
<keyword evidence="12 19" id="KW-0472">Membrane</keyword>
<dbReference type="AlphaFoldDB" id="A0A4S4DEP0"/>
<keyword evidence="14" id="KW-0675">Receptor</keyword>
<evidence type="ECO:0000256" key="10">
    <source>
        <dbReference type="ARBA" id="ARBA00022840"/>
    </source>
</evidence>
<evidence type="ECO:0000256" key="19">
    <source>
        <dbReference type="SAM" id="Phobius"/>
    </source>
</evidence>
<dbReference type="STRING" id="542762.A0A4S4DEP0"/>
<protein>
    <recommendedName>
        <fullName evidence="18">Receptor-like serine/threonine-protein kinase</fullName>
        <ecNumber evidence="18">2.7.11.1</ecNumber>
    </recommendedName>
</protein>
<evidence type="ECO:0000256" key="12">
    <source>
        <dbReference type="ARBA" id="ARBA00023136"/>
    </source>
</evidence>
<keyword evidence="2" id="KW-1003">Cell membrane</keyword>
<evidence type="ECO:0000256" key="13">
    <source>
        <dbReference type="ARBA" id="ARBA00023157"/>
    </source>
</evidence>
<dbReference type="PROSITE" id="PS00108">
    <property type="entry name" value="PROTEIN_KINASE_ST"/>
    <property type="match status" value="1"/>
</dbReference>
<dbReference type="GO" id="GO:0005886">
    <property type="term" value="C:plasma membrane"/>
    <property type="evidence" value="ECO:0007669"/>
    <property type="project" value="UniProtKB-SubCell"/>
</dbReference>
<feature type="transmembrane region" description="Helical" evidence="19">
    <location>
        <begin position="426"/>
        <end position="447"/>
    </location>
</feature>
<dbReference type="PROSITE" id="PS50011">
    <property type="entry name" value="PROTEIN_KINASE_DOM"/>
    <property type="match status" value="1"/>
</dbReference>
<dbReference type="PROSITE" id="PS50927">
    <property type="entry name" value="BULB_LECTIN"/>
    <property type="match status" value="1"/>
</dbReference>
<comment type="catalytic activity">
    <reaction evidence="16 18">
        <text>L-threonyl-[protein] + ATP = O-phospho-L-threonyl-[protein] + ADP + H(+)</text>
        <dbReference type="Rhea" id="RHEA:46608"/>
        <dbReference type="Rhea" id="RHEA-COMP:11060"/>
        <dbReference type="Rhea" id="RHEA-COMP:11605"/>
        <dbReference type="ChEBI" id="CHEBI:15378"/>
        <dbReference type="ChEBI" id="CHEBI:30013"/>
        <dbReference type="ChEBI" id="CHEBI:30616"/>
        <dbReference type="ChEBI" id="CHEBI:61977"/>
        <dbReference type="ChEBI" id="CHEBI:456216"/>
        <dbReference type="EC" id="2.7.11.1"/>
    </reaction>
</comment>
<feature type="domain" description="Bulb-type lectin" evidence="22">
    <location>
        <begin position="30"/>
        <end position="165"/>
    </location>
</feature>
<feature type="domain" description="Protein kinase" evidence="21">
    <location>
        <begin position="508"/>
        <end position="760"/>
    </location>
</feature>
<evidence type="ECO:0000256" key="4">
    <source>
        <dbReference type="ARBA" id="ARBA00022679"/>
    </source>
</evidence>
<keyword evidence="7" id="KW-0430">Lectin</keyword>
<evidence type="ECO:0000256" key="20">
    <source>
        <dbReference type="SAM" id="SignalP"/>
    </source>
</evidence>
<dbReference type="SMART" id="SM00108">
    <property type="entry name" value="B_lectin"/>
    <property type="match status" value="1"/>
</dbReference>
<reference evidence="23 24" key="1">
    <citation type="journal article" date="2018" name="Proc. Natl. Acad. Sci. U.S.A.">
        <title>Draft genome sequence of Camellia sinensis var. sinensis provides insights into the evolution of the tea genome and tea quality.</title>
        <authorList>
            <person name="Wei C."/>
            <person name="Yang H."/>
            <person name="Wang S."/>
            <person name="Zhao J."/>
            <person name="Liu C."/>
            <person name="Gao L."/>
            <person name="Xia E."/>
            <person name="Lu Y."/>
            <person name="Tai Y."/>
            <person name="She G."/>
            <person name="Sun J."/>
            <person name="Cao H."/>
            <person name="Tong W."/>
            <person name="Gao Q."/>
            <person name="Li Y."/>
            <person name="Deng W."/>
            <person name="Jiang X."/>
            <person name="Wang W."/>
            <person name="Chen Q."/>
            <person name="Zhang S."/>
            <person name="Li H."/>
            <person name="Wu J."/>
            <person name="Wang P."/>
            <person name="Li P."/>
            <person name="Shi C."/>
            <person name="Zheng F."/>
            <person name="Jian J."/>
            <person name="Huang B."/>
            <person name="Shan D."/>
            <person name="Shi M."/>
            <person name="Fang C."/>
            <person name="Yue Y."/>
            <person name="Li F."/>
            <person name="Li D."/>
            <person name="Wei S."/>
            <person name="Han B."/>
            <person name="Jiang C."/>
            <person name="Yin Y."/>
            <person name="Xia T."/>
            <person name="Zhang Z."/>
            <person name="Bennetzen J.L."/>
            <person name="Zhao S."/>
            <person name="Wan X."/>
        </authorList>
    </citation>
    <scope>NUCLEOTIDE SEQUENCE [LARGE SCALE GENOMIC DNA]</scope>
    <source>
        <strain evidence="24">cv. Shuchazao</strain>
        <tissue evidence="23">Leaf</tissue>
    </source>
</reference>
<comment type="caution">
    <text evidence="23">The sequence shown here is derived from an EMBL/GenBank/DDBJ whole genome shotgun (WGS) entry which is preliminary data.</text>
</comment>
<comment type="similarity">
    <text evidence="18">Belongs to the protein kinase superfamily. Ser/Thr protein kinase family.</text>
</comment>
<evidence type="ECO:0000256" key="17">
    <source>
        <dbReference type="ARBA" id="ARBA00048679"/>
    </source>
</evidence>
<dbReference type="InterPro" id="IPR036426">
    <property type="entry name" value="Bulb-type_lectin_dom_sf"/>
</dbReference>
<dbReference type="InterPro" id="IPR024171">
    <property type="entry name" value="SRK-like_kinase"/>
</dbReference>
<keyword evidence="15" id="KW-0325">Glycoprotein</keyword>
<keyword evidence="6 20" id="KW-0732">Signal</keyword>
<keyword evidence="8 18" id="KW-0547">Nucleotide-binding</keyword>
<comment type="catalytic activity">
    <reaction evidence="17 18">
        <text>L-seryl-[protein] + ATP = O-phospho-L-seryl-[protein] + ADP + H(+)</text>
        <dbReference type="Rhea" id="RHEA:17989"/>
        <dbReference type="Rhea" id="RHEA-COMP:9863"/>
        <dbReference type="Rhea" id="RHEA-COMP:11604"/>
        <dbReference type="ChEBI" id="CHEBI:15378"/>
        <dbReference type="ChEBI" id="CHEBI:29999"/>
        <dbReference type="ChEBI" id="CHEBI:30616"/>
        <dbReference type="ChEBI" id="CHEBI:83421"/>
        <dbReference type="ChEBI" id="CHEBI:456216"/>
        <dbReference type="EC" id="2.7.11.1"/>
    </reaction>
</comment>
<dbReference type="EMBL" id="SDRB02011608">
    <property type="protein sequence ID" value="THG00714.1"/>
    <property type="molecule type" value="Genomic_DNA"/>
</dbReference>
<dbReference type="GO" id="GO:0004674">
    <property type="term" value="F:protein serine/threonine kinase activity"/>
    <property type="evidence" value="ECO:0007669"/>
    <property type="project" value="UniProtKB-KW"/>
</dbReference>
<proteinExistence type="inferred from homology"/>
<keyword evidence="11 19" id="KW-1133">Transmembrane helix</keyword>
<evidence type="ECO:0000256" key="14">
    <source>
        <dbReference type="ARBA" id="ARBA00023170"/>
    </source>
</evidence>
<dbReference type="Pfam" id="PF07714">
    <property type="entry name" value="PK_Tyr_Ser-Thr"/>
    <property type="match status" value="1"/>
</dbReference>
<dbReference type="EC" id="2.7.11.1" evidence="18"/>
<keyword evidence="10 18" id="KW-0067">ATP-binding</keyword>
<keyword evidence="13" id="KW-1015">Disulfide bond</keyword>
<evidence type="ECO:0000259" key="22">
    <source>
        <dbReference type="PROSITE" id="PS50927"/>
    </source>
</evidence>
<dbReference type="InterPro" id="IPR001245">
    <property type="entry name" value="Ser-Thr/Tyr_kinase_cat_dom"/>
</dbReference>
<dbReference type="Proteomes" id="UP000306102">
    <property type="component" value="Unassembled WGS sequence"/>
</dbReference>
<evidence type="ECO:0000313" key="24">
    <source>
        <dbReference type="Proteomes" id="UP000306102"/>
    </source>
</evidence>
<keyword evidence="4 18" id="KW-0808">Transferase</keyword>
<keyword evidence="5 19" id="KW-0812">Transmembrane</keyword>
<dbReference type="PANTHER" id="PTHR27002:SF1063">
    <property type="entry name" value="RECEPTOR-LIKE SERINE_THREONINE-PROTEIN KINASE"/>
    <property type="match status" value="1"/>
</dbReference>
<keyword evidence="24" id="KW-1185">Reference proteome</keyword>
<keyword evidence="9 18" id="KW-0418">Kinase</keyword>
<evidence type="ECO:0000256" key="5">
    <source>
        <dbReference type="ARBA" id="ARBA00022692"/>
    </source>
</evidence>
<evidence type="ECO:0000256" key="2">
    <source>
        <dbReference type="ARBA" id="ARBA00022475"/>
    </source>
</evidence>
<evidence type="ECO:0000313" key="23">
    <source>
        <dbReference type="EMBL" id="THG00714.1"/>
    </source>
</evidence>
<dbReference type="InterPro" id="IPR011009">
    <property type="entry name" value="Kinase-like_dom_sf"/>
</dbReference>
<dbReference type="InterPro" id="IPR001480">
    <property type="entry name" value="Bulb-type_lectin_dom"/>
</dbReference>
<comment type="subcellular location">
    <subcellularLocation>
        <location evidence="1">Cell membrane</location>
        <topology evidence="1">Single-pass type I membrane protein</topology>
    </subcellularLocation>
</comment>
<evidence type="ECO:0000256" key="6">
    <source>
        <dbReference type="ARBA" id="ARBA00022729"/>
    </source>
</evidence>
<evidence type="ECO:0000256" key="3">
    <source>
        <dbReference type="ARBA" id="ARBA00022527"/>
    </source>
</evidence>
<evidence type="ECO:0000256" key="7">
    <source>
        <dbReference type="ARBA" id="ARBA00022734"/>
    </source>
</evidence>
<evidence type="ECO:0000256" key="15">
    <source>
        <dbReference type="ARBA" id="ARBA00023180"/>
    </source>
</evidence>
<evidence type="ECO:0000256" key="1">
    <source>
        <dbReference type="ARBA" id="ARBA00004251"/>
    </source>
</evidence>
<evidence type="ECO:0000256" key="9">
    <source>
        <dbReference type="ARBA" id="ARBA00022777"/>
    </source>
</evidence>